<evidence type="ECO:0000313" key="2">
    <source>
        <dbReference type="Proteomes" id="UP000829364"/>
    </source>
</evidence>
<protein>
    <submittedName>
        <fullName evidence="1">Uncharacterized protein</fullName>
    </submittedName>
</protein>
<dbReference type="GeneID" id="72068312"/>
<organism evidence="1 2">
    <name type="scientific">Purpureocillium takamizusanense</name>
    <dbReference type="NCBI Taxonomy" id="2060973"/>
    <lineage>
        <taxon>Eukaryota</taxon>
        <taxon>Fungi</taxon>
        <taxon>Dikarya</taxon>
        <taxon>Ascomycota</taxon>
        <taxon>Pezizomycotina</taxon>
        <taxon>Sordariomycetes</taxon>
        <taxon>Hypocreomycetidae</taxon>
        <taxon>Hypocreales</taxon>
        <taxon>Ophiocordycipitaceae</taxon>
        <taxon>Purpureocillium</taxon>
    </lineage>
</organism>
<dbReference type="KEGG" id="ptkz:JDV02_006363"/>
<dbReference type="EMBL" id="CP086358">
    <property type="protein sequence ID" value="UNI20260.1"/>
    <property type="molecule type" value="Genomic_DNA"/>
</dbReference>
<proteinExistence type="predicted"/>
<evidence type="ECO:0000313" key="1">
    <source>
        <dbReference type="EMBL" id="UNI20260.1"/>
    </source>
</evidence>
<name>A0A9Q8QIE5_9HYPO</name>
<accession>A0A9Q8QIE5</accession>
<dbReference type="Proteomes" id="UP000829364">
    <property type="component" value="Chromosome 5"/>
</dbReference>
<dbReference type="AlphaFoldDB" id="A0A9Q8QIE5"/>
<dbReference type="RefSeq" id="XP_047843741.1">
    <property type="nucleotide sequence ID" value="XM_047987752.1"/>
</dbReference>
<sequence>MSTVELRAFAQKLLHERDSRPLKREVDIEDVVECEGRKYKLLKQENGEEAVDLTED</sequence>
<keyword evidence="2" id="KW-1185">Reference proteome</keyword>
<reference evidence="1" key="1">
    <citation type="submission" date="2021-11" db="EMBL/GenBank/DDBJ databases">
        <title>Purpureocillium_takamizusanense_genome.</title>
        <authorList>
            <person name="Nguyen N.-H."/>
        </authorList>
    </citation>
    <scope>NUCLEOTIDE SEQUENCE</scope>
    <source>
        <strain evidence="1">PT3</strain>
    </source>
</reference>
<gene>
    <name evidence="1" type="ORF">JDV02_006363</name>
</gene>